<sequence length="143" mass="15786">MENKVERFSISKSFTEVVEQTHRNSLRSEASSEELLASAPASLKCTPEVSVSVDQFLEDLEGGSESLGDDDFRGAPARPTKSQISRCSDPVRDDNPADGSLEASVFTTHASWWPRSPRECLELRGPNMRSEKAEPMRSIEEVG</sequence>
<evidence type="ECO:0000256" key="1">
    <source>
        <dbReference type="SAM" id="MobiDB-lite"/>
    </source>
</evidence>
<accession>A0A7S1AG68</accession>
<protein>
    <submittedName>
        <fullName evidence="2">Uncharacterized protein</fullName>
    </submittedName>
</protein>
<feature type="region of interest" description="Disordered" evidence="1">
    <location>
        <begin position="60"/>
        <end position="100"/>
    </location>
</feature>
<proteinExistence type="predicted"/>
<name>A0A7S1AG68_NOCSC</name>
<dbReference type="AlphaFoldDB" id="A0A7S1AG68"/>
<evidence type="ECO:0000313" key="2">
    <source>
        <dbReference type="EMBL" id="CAD8852970.1"/>
    </source>
</evidence>
<gene>
    <name evidence="2" type="ORF">NSCI0253_LOCUS27320</name>
</gene>
<feature type="region of interest" description="Disordered" evidence="1">
    <location>
        <begin position="124"/>
        <end position="143"/>
    </location>
</feature>
<reference evidence="2" key="1">
    <citation type="submission" date="2021-01" db="EMBL/GenBank/DDBJ databases">
        <authorList>
            <person name="Corre E."/>
            <person name="Pelletier E."/>
            <person name="Niang G."/>
            <person name="Scheremetjew M."/>
            <person name="Finn R."/>
            <person name="Kale V."/>
            <person name="Holt S."/>
            <person name="Cochrane G."/>
            <person name="Meng A."/>
            <person name="Brown T."/>
            <person name="Cohen L."/>
        </authorList>
    </citation>
    <scope>NUCLEOTIDE SEQUENCE</scope>
</reference>
<organism evidence="2">
    <name type="scientific">Noctiluca scintillans</name>
    <name type="common">Sea sparkle</name>
    <name type="synonym">Red tide dinoflagellate</name>
    <dbReference type="NCBI Taxonomy" id="2966"/>
    <lineage>
        <taxon>Eukaryota</taxon>
        <taxon>Sar</taxon>
        <taxon>Alveolata</taxon>
        <taxon>Dinophyceae</taxon>
        <taxon>Noctilucales</taxon>
        <taxon>Noctilucaceae</taxon>
        <taxon>Noctiluca</taxon>
    </lineage>
</organism>
<feature type="compositionally biased region" description="Basic and acidic residues" evidence="1">
    <location>
        <begin position="129"/>
        <end position="143"/>
    </location>
</feature>
<dbReference type="EMBL" id="HBFQ01038525">
    <property type="protein sequence ID" value="CAD8852970.1"/>
    <property type="molecule type" value="Transcribed_RNA"/>
</dbReference>